<evidence type="ECO:0000256" key="2">
    <source>
        <dbReference type="ARBA" id="ARBA00022777"/>
    </source>
</evidence>
<organism evidence="4">
    <name type="scientific">hydrothermal vent metagenome</name>
    <dbReference type="NCBI Taxonomy" id="652676"/>
    <lineage>
        <taxon>unclassified sequences</taxon>
        <taxon>metagenomes</taxon>
        <taxon>ecological metagenomes</taxon>
    </lineage>
</organism>
<dbReference type="GO" id="GO:0005829">
    <property type="term" value="C:cytosol"/>
    <property type="evidence" value="ECO:0007669"/>
    <property type="project" value="TreeGrafter"/>
</dbReference>
<dbReference type="GO" id="GO:0004674">
    <property type="term" value="F:protein serine/threonine kinase activity"/>
    <property type="evidence" value="ECO:0007669"/>
    <property type="project" value="TreeGrafter"/>
</dbReference>
<protein>
    <submittedName>
        <fullName evidence="4">Toxin HigB / Protein kinase domain of HipA</fullName>
    </submittedName>
</protein>
<sequence>WRRIVFHIAVSNTDDHLRNHGFIYHNGGWLLSPAYDINPVTPTTGLHLNISDSDNSLNFDLAMEVIDFFRLSETRAKKIKAEVLASVVNWEAVATKAGLGRAERQAMAAAFNA</sequence>
<evidence type="ECO:0000256" key="1">
    <source>
        <dbReference type="ARBA" id="ARBA00022679"/>
    </source>
</evidence>
<evidence type="ECO:0000259" key="3">
    <source>
        <dbReference type="Pfam" id="PF07804"/>
    </source>
</evidence>
<keyword evidence="1" id="KW-0808">Transferase</keyword>
<keyword evidence="2 4" id="KW-0418">Kinase</keyword>
<accession>A0A3B0YHN3</accession>
<evidence type="ECO:0000313" key="4">
    <source>
        <dbReference type="EMBL" id="VAW73689.1"/>
    </source>
</evidence>
<feature type="domain" description="HipA-like C-terminal" evidence="3">
    <location>
        <begin position="1"/>
        <end position="89"/>
    </location>
</feature>
<dbReference type="EMBL" id="UOFK01000040">
    <property type="protein sequence ID" value="VAW73689.1"/>
    <property type="molecule type" value="Genomic_DNA"/>
</dbReference>
<dbReference type="InterPro" id="IPR012893">
    <property type="entry name" value="HipA-like_C"/>
</dbReference>
<gene>
    <name evidence="4" type="ORF">MNBD_GAMMA13-320</name>
</gene>
<dbReference type="Pfam" id="PF07804">
    <property type="entry name" value="HipA_C"/>
    <property type="match status" value="1"/>
</dbReference>
<proteinExistence type="predicted"/>
<feature type="non-terminal residue" evidence="4">
    <location>
        <position position="1"/>
    </location>
</feature>
<dbReference type="InterPro" id="IPR052028">
    <property type="entry name" value="HipA_Ser/Thr_kinase"/>
</dbReference>
<dbReference type="AlphaFoldDB" id="A0A3B0YHN3"/>
<name>A0A3B0YHN3_9ZZZZ</name>
<reference evidence="4" key="1">
    <citation type="submission" date="2018-06" db="EMBL/GenBank/DDBJ databases">
        <authorList>
            <person name="Zhirakovskaya E."/>
        </authorList>
    </citation>
    <scope>NUCLEOTIDE SEQUENCE</scope>
</reference>
<dbReference type="PANTHER" id="PTHR37419">
    <property type="entry name" value="SERINE/THREONINE-PROTEIN KINASE TOXIN HIPA"/>
    <property type="match status" value="1"/>
</dbReference>